<dbReference type="AlphaFoldDB" id="A9UWN9"/>
<dbReference type="Pfam" id="PF07714">
    <property type="entry name" value="PK_Tyr_Ser-Thr"/>
    <property type="match status" value="1"/>
</dbReference>
<keyword evidence="5" id="KW-1185">Reference proteome</keyword>
<dbReference type="OMA" id="LSVRWMA"/>
<dbReference type="PROSITE" id="PS50011">
    <property type="entry name" value="PROTEIN_KINASE_DOM"/>
    <property type="match status" value="1"/>
</dbReference>
<dbReference type="CDD" id="cd00192">
    <property type="entry name" value="PTKc"/>
    <property type="match status" value="1"/>
</dbReference>
<sequence length="571" mass="64378">MSEGYAAFKEAFTRLLDVKVARTFNQVLKDFMTNQDMHAFVDKLKEICLDPPERTELLYVVRAVLPDILVEAYDNELGGELLKIAQSQRDGSDLEEPARRSYEVHYLGSGGLTHIPTLDSENDQEMLVAVLRAIFASEQTATPVYLELTADSIRSVDVEMGHAITTCSLEHTVYCNIVNLTESAADTVLVLVYQDPIYEIVVAHYYTCSLVLAKEVVVAVLGGDIGTDQIADPFAAVEEAEEPAEGEVFEIMQLERRRLKHQQGLGAGQFGMVSQCLRLAPPDEGCTSSLKVYLAELSDDTKGPHPVAVKICRVDNKHEDELEFAREAVVMQALQHPHVVELVGVCMERKPWMLVLEYMAYGNLKSLLESCLERKLQLTSLEMIYMCRQLADALSYIHQKGFVHMDVAARNVLCGPNCLIKLADFGQSQQKDEEGRFVLRKVMRLSVRWMAPETLAGLRKVFSERTDVWGYAVTCWEVFMYGRTPFTRLKTEAARDMIMRGRARLTSRPPTTCPKDMWAVLCTCWDYEPGKRPLFAAHRCLRAELSDALHDLEDKRRGEPAPRDIGAMLKQ</sequence>
<protein>
    <recommendedName>
        <fullName evidence="3">Protein kinase domain-containing protein</fullName>
    </recommendedName>
</protein>
<dbReference type="RefSeq" id="XP_001745013.1">
    <property type="nucleotide sequence ID" value="XM_001744961.1"/>
</dbReference>
<dbReference type="eggNOG" id="KOG1095">
    <property type="taxonomic scope" value="Eukaryota"/>
</dbReference>
<gene>
    <name evidence="4" type="ORF">MONBRDRAFT_31987</name>
</gene>
<evidence type="ECO:0000256" key="1">
    <source>
        <dbReference type="ARBA" id="ARBA00022741"/>
    </source>
</evidence>
<dbReference type="Proteomes" id="UP000001357">
    <property type="component" value="Unassembled WGS sequence"/>
</dbReference>
<dbReference type="InterPro" id="IPR011009">
    <property type="entry name" value="Kinase-like_dom_sf"/>
</dbReference>
<dbReference type="PANTHER" id="PTHR24418">
    <property type="entry name" value="TYROSINE-PROTEIN KINASE"/>
    <property type="match status" value="1"/>
</dbReference>
<organism evidence="4 5">
    <name type="scientific">Monosiga brevicollis</name>
    <name type="common">Choanoflagellate</name>
    <dbReference type="NCBI Taxonomy" id="81824"/>
    <lineage>
        <taxon>Eukaryota</taxon>
        <taxon>Choanoflagellata</taxon>
        <taxon>Craspedida</taxon>
        <taxon>Salpingoecidae</taxon>
        <taxon>Monosiga</taxon>
    </lineage>
</organism>
<dbReference type="Gene3D" id="1.20.1160.20">
    <property type="match status" value="1"/>
</dbReference>
<dbReference type="KEGG" id="mbr:MONBRDRAFT_31987"/>
<dbReference type="PROSITE" id="PS00109">
    <property type="entry name" value="PROTEIN_KINASE_TYR"/>
    <property type="match status" value="1"/>
</dbReference>
<evidence type="ECO:0000313" key="5">
    <source>
        <dbReference type="Proteomes" id="UP000001357"/>
    </source>
</evidence>
<dbReference type="InterPro" id="IPR050198">
    <property type="entry name" value="Non-receptor_tyrosine_kinases"/>
</dbReference>
<dbReference type="Gene3D" id="3.30.200.20">
    <property type="entry name" value="Phosphorylase Kinase, domain 1"/>
    <property type="match status" value="1"/>
</dbReference>
<dbReference type="InterPro" id="IPR000719">
    <property type="entry name" value="Prot_kinase_dom"/>
</dbReference>
<feature type="domain" description="Protein kinase" evidence="3">
    <location>
        <begin position="259"/>
        <end position="553"/>
    </location>
</feature>
<dbReference type="GO" id="GO:0004713">
    <property type="term" value="F:protein tyrosine kinase activity"/>
    <property type="evidence" value="ECO:0000318"/>
    <property type="project" value="GO_Central"/>
</dbReference>
<dbReference type="SUPFAM" id="SSF56112">
    <property type="entry name" value="Protein kinase-like (PK-like)"/>
    <property type="match status" value="1"/>
</dbReference>
<dbReference type="InParanoid" id="A9UWN9"/>
<dbReference type="Gene3D" id="1.10.510.10">
    <property type="entry name" value="Transferase(Phosphotransferase) domain 1"/>
    <property type="match status" value="1"/>
</dbReference>
<dbReference type="InterPro" id="IPR001245">
    <property type="entry name" value="Ser-Thr/Tyr_kinase_cat_dom"/>
</dbReference>
<dbReference type="STRING" id="81824.A9UWN9"/>
<evidence type="ECO:0000256" key="2">
    <source>
        <dbReference type="ARBA" id="ARBA00022840"/>
    </source>
</evidence>
<name>A9UWN9_MONBE</name>
<reference evidence="4 5" key="1">
    <citation type="journal article" date="2008" name="Nature">
        <title>The genome of the choanoflagellate Monosiga brevicollis and the origin of metazoans.</title>
        <authorList>
            <consortium name="JGI Sequencing"/>
            <person name="King N."/>
            <person name="Westbrook M.J."/>
            <person name="Young S.L."/>
            <person name="Kuo A."/>
            <person name="Abedin M."/>
            <person name="Chapman J."/>
            <person name="Fairclough S."/>
            <person name="Hellsten U."/>
            <person name="Isogai Y."/>
            <person name="Letunic I."/>
            <person name="Marr M."/>
            <person name="Pincus D."/>
            <person name="Putnam N."/>
            <person name="Rokas A."/>
            <person name="Wright K.J."/>
            <person name="Zuzow R."/>
            <person name="Dirks W."/>
            <person name="Good M."/>
            <person name="Goodstein D."/>
            <person name="Lemons D."/>
            <person name="Li W."/>
            <person name="Lyons J.B."/>
            <person name="Morris A."/>
            <person name="Nichols S."/>
            <person name="Richter D.J."/>
            <person name="Salamov A."/>
            <person name="Bork P."/>
            <person name="Lim W.A."/>
            <person name="Manning G."/>
            <person name="Miller W.T."/>
            <person name="McGinnis W."/>
            <person name="Shapiro H."/>
            <person name="Tjian R."/>
            <person name="Grigoriev I.V."/>
            <person name="Rokhsar D."/>
        </authorList>
    </citation>
    <scope>NUCLEOTIDE SEQUENCE [LARGE SCALE GENOMIC DNA]</scope>
    <source>
        <strain evidence="5">MX1 / ATCC 50154</strain>
    </source>
</reference>
<keyword evidence="2" id="KW-0067">ATP-binding</keyword>
<dbReference type="InterPro" id="IPR008266">
    <property type="entry name" value="Tyr_kinase_AS"/>
</dbReference>
<proteinExistence type="predicted"/>
<evidence type="ECO:0000259" key="3">
    <source>
        <dbReference type="PROSITE" id="PS50011"/>
    </source>
</evidence>
<dbReference type="PRINTS" id="PR00109">
    <property type="entry name" value="TYRKINASE"/>
</dbReference>
<dbReference type="GeneID" id="5890267"/>
<keyword evidence="1" id="KW-0547">Nucleotide-binding</keyword>
<dbReference type="GO" id="GO:0005886">
    <property type="term" value="C:plasma membrane"/>
    <property type="evidence" value="ECO:0000318"/>
    <property type="project" value="GO_Central"/>
</dbReference>
<dbReference type="SUPFAM" id="SSF50729">
    <property type="entry name" value="PH domain-like"/>
    <property type="match status" value="1"/>
</dbReference>
<dbReference type="EMBL" id="CH991548">
    <property type="protein sequence ID" value="EDQ90246.1"/>
    <property type="molecule type" value="Genomic_DNA"/>
</dbReference>
<dbReference type="GO" id="GO:0005524">
    <property type="term" value="F:ATP binding"/>
    <property type="evidence" value="ECO:0007669"/>
    <property type="project" value="UniProtKB-KW"/>
</dbReference>
<evidence type="ECO:0000313" key="4">
    <source>
        <dbReference type="EMBL" id="EDQ90246.1"/>
    </source>
</evidence>
<accession>A9UWN9</accession>